<name>A0A7W8M4M6_9FIRM</name>
<dbReference type="PROSITE" id="PS50929">
    <property type="entry name" value="ABC_TM1F"/>
    <property type="match status" value="1"/>
</dbReference>
<evidence type="ECO:0000256" key="7">
    <source>
        <dbReference type="ARBA" id="ARBA00022840"/>
    </source>
</evidence>
<dbReference type="Proteomes" id="UP000543642">
    <property type="component" value="Unassembled WGS sequence"/>
</dbReference>
<protein>
    <submittedName>
        <fullName evidence="13">ATP-binding cassette subfamily B protein</fullName>
    </submittedName>
</protein>
<dbReference type="InterPro" id="IPR039421">
    <property type="entry name" value="Type_1_exporter"/>
</dbReference>
<evidence type="ECO:0000256" key="2">
    <source>
        <dbReference type="ARBA" id="ARBA00022448"/>
    </source>
</evidence>
<keyword evidence="14" id="KW-1185">Reference proteome</keyword>
<dbReference type="Pfam" id="PF00005">
    <property type="entry name" value="ABC_tran"/>
    <property type="match status" value="1"/>
</dbReference>
<evidence type="ECO:0000259" key="11">
    <source>
        <dbReference type="PROSITE" id="PS50893"/>
    </source>
</evidence>
<keyword evidence="7 13" id="KW-0067">ATP-binding</keyword>
<dbReference type="GO" id="GO:0016887">
    <property type="term" value="F:ATP hydrolysis activity"/>
    <property type="evidence" value="ECO:0007669"/>
    <property type="project" value="InterPro"/>
</dbReference>
<dbReference type="InterPro" id="IPR003439">
    <property type="entry name" value="ABC_transporter-like_ATP-bd"/>
</dbReference>
<dbReference type="SMART" id="SM00382">
    <property type="entry name" value="AAA"/>
    <property type="match status" value="1"/>
</dbReference>
<keyword evidence="8 10" id="KW-1133">Transmembrane helix</keyword>
<dbReference type="GO" id="GO:0008234">
    <property type="term" value="F:cysteine-type peptidase activity"/>
    <property type="evidence" value="ECO:0007669"/>
    <property type="project" value="UniProtKB-KW"/>
</dbReference>
<dbReference type="InterPro" id="IPR003593">
    <property type="entry name" value="AAA+_ATPase"/>
</dbReference>
<feature type="domain" description="ABC transmembrane type-1" evidence="12">
    <location>
        <begin position="143"/>
        <end position="318"/>
    </location>
</feature>
<dbReference type="SUPFAM" id="SSF90123">
    <property type="entry name" value="ABC transporter transmembrane region"/>
    <property type="match status" value="1"/>
</dbReference>
<evidence type="ECO:0000256" key="9">
    <source>
        <dbReference type="ARBA" id="ARBA00023136"/>
    </source>
</evidence>
<dbReference type="SUPFAM" id="SSF52540">
    <property type="entry name" value="P-loop containing nucleoside triphosphate hydrolases"/>
    <property type="match status" value="1"/>
</dbReference>
<proteinExistence type="predicted"/>
<dbReference type="PANTHER" id="PTHR24221:SF646">
    <property type="entry name" value="HAEMOLYSIN SECRETION ATP-BINDING PROTEIN"/>
    <property type="match status" value="1"/>
</dbReference>
<keyword evidence="5" id="KW-0547">Nucleotide-binding</keyword>
<reference evidence="13 14" key="1">
    <citation type="submission" date="2020-08" db="EMBL/GenBank/DDBJ databases">
        <title>Genomic Encyclopedia of Type Strains, Phase IV (KMG-IV): sequencing the most valuable type-strain genomes for metagenomic binning, comparative biology and taxonomic classification.</title>
        <authorList>
            <person name="Goeker M."/>
        </authorList>
    </citation>
    <scope>NUCLEOTIDE SEQUENCE [LARGE SCALE GENOMIC DNA]</scope>
    <source>
        <strain evidence="13 14">DSM 106146</strain>
    </source>
</reference>
<keyword evidence="3" id="KW-1003">Cell membrane</keyword>
<evidence type="ECO:0000259" key="12">
    <source>
        <dbReference type="PROSITE" id="PS50929"/>
    </source>
</evidence>
<sequence length="609" mass="68149">MKNQNKGAYNIWQNTAFMLKTAWKTRKSVPVLGVLLAAATAGQSVAELLVGPVLLMEVEEKVPLTSLILSILGFTLILFILAGLGAWLKDGGFIGRIAVRMNLLRQIDSKVAGTSYPNTLDTKFINSQSKALKSTSANREATEAIWTTWTDILTNIFGFIVYLTLLSGLHPLLTVVVIATTAAGYCVNKRFNSWGYRHREEESACHERLAYIHRVSTRRSYAKDIRVFGLRDWLEDVWDKTMGLYRAFVARREAAYLWGNAVDLVLTFARNGIAYAYLITLTLTQGLAASEFLLYFNAVSGFTQWVTGILEKFSQLHLQSLDISALREFLEWPEPFKFDDGEPLEADPEKSYELCLDDVSYRYPGSEKDTLSHISLTIHPGEKVAIVGLNGAGKTTLVRLICGFLDPTQGQVLLNGRDIRKYDRRDYYRMFCAVFQDFSLLEASVAQNVAQRVDGINTDKVWKCIDQAGLTQVVRDLPLGIDTPVGRQVFENGVELSGGQTQRLMLARALYKDAPILALDEPTAALDPIAENDIYMKYSKMTHGRTSLFISHRLASTRFCHRILFLEHGKIAEEGSHEALMDAGGAYARLFEIQSRYYQEGGGTHESGK</sequence>
<dbReference type="AlphaFoldDB" id="A0A7W8M4M6"/>
<comment type="caution">
    <text evidence="13">The sequence shown here is derived from an EMBL/GenBank/DDBJ whole genome shotgun (WGS) entry which is preliminary data.</text>
</comment>
<evidence type="ECO:0000256" key="4">
    <source>
        <dbReference type="ARBA" id="ARBA00022692"/>
    </source>
</evidence>
<dbReference type="Gene3D" id="1.20.1560.10">
    <property type="entry name" value="ABC transporter type 1, transmembrane domain"/>
    <property type="match status" value="1"/>
</dbReference>
<keyword evidence="2" id="KW-0813">Transport</keyword>
<evidence type="ECO:0000256" key="5">
    <source>
        <dbReference type="ARBA" id="ARBA00022741"/>
    </source>
</evidence>
<evidence type="ECO:0000256" key="6">
    <source>
        <dbReference type="ARBA" id="ARBA00022807"/>
    </source>
</evidence>
<dbReference type="GO" id="GO:0034040">
    <property type="term" value="F:ATPase-coupled lipid transmembrane transporter activity"/>
    <property type="evidence" value="ECO:0007669"/>
    <property type="project" value="TreeGrafter"/>
</dbReference>
<dbReference type="InterPro" id="IPR027417">
    <property type="entry name" value="P-loop_NTPase"/>
</dbReference>
<dbReference type="PANTHER" id="PTHR24221">
    <property type="entry name" value="ATP-BINDING CASSETTE SUB-FAMILY B"/>
    <property type="match status" value="1"/>
</dbReference>
<evidence type="ECO:0000313" key="14">
    <source>
        <dbReference type="Proteomes" id="UP000543642"/>
    </source>
</evidence>
<dbReference type="EMBL" id="JACHFW010000003">
    <property type="protein sequence ID" value="MBB5263964.1"/>
    <property type="molecule type" value="Genomic_DNA"/>
</dbReference>
<keyword evidence="6" id="KW-0378">Hydrolase</keyword>
<evidence type="ECO:0000313" key="13">
    <source>
        <dbReference type="EMBL" id="MBB5263964.1"/>
    </source>
</evidence>
<keyword evidence="6" id="KW-0788">Thiol protease</keyword>
<evidence type="ECO:0000256" key="10">
    <source>
        <dbReference type="SAM" id="Phobius"/>
    </source>
</evidence>
<evidence type="ECO:0000256" key="8">
    <source>
        <dbReference type="ARBA" id="ARBA00022989"/>
    </source>
</evidence>
<dbReference type="GO" id="GO:0140359">
    <property type="term" value="F:ABC-type transporter activity"/>
    <property type="evidence" value="ECO:0007669"/>
    <property type="project" value="InterPro"/>
</dbReference>
<organism evidence="13 14">
    <name type="scientific">Catenibacillus scindens</name>
    <dbReference type="NCBI Taxonomy" id="673271"/>
    <lineage>
        <taxon>Bacteria</taxon>
        <taxon>Bacillati</taxon>
        <taxon>Bacillota</taxon>
        <taxon>Clostridia</taxon>
        <taxon>Lachnospirales</taxon>
        <taxon>Lachnospiraceae</taxon>
        <taxon>Catenibacillus</taxon>
    </lineage>
</organism>
<evidence type="ECO:0000256" key="3">
    <source>
        <dbReference type="ARBA" id="ARBA00022475"/>
    </source>
</evidence>
<dbReference type="FunFam" id="3.40.50.300:FF:000299">
    <property type="entry name" value="ABC transporter ATP-binding protein/permease"/>
    <property type="match status" value="1"/>
</dbReference>
<keyword evidence="9 10" id="KW-0472">Membrane</keyword>
<dbReference type="Gene3D" id="3.40.50.300">
    <property type="entry name" value="P-loop containing nucleotide triphosphate hydrolases"/>
    <property type="match status" value="1"/>
</dbReference>
<dbReference type="RefSeq" id="WP_183772259.1">
    <property type="nucleotide sequence ID" value="NZ_JACHFW010000003.1"/>
</dbReference>
<keyword evidence="4 10" id="KW-0812">Transmembrane</keyword>
<feature type="transmembrane region" description="Helical" evidence="10">
    <location>
        <begin position="62"/>
        <end position="88"/>
    </location>
</feature>
<dbReference type="InterPro" id="IPR036640">
    <property type="entry name" value="ABC1_TM_sf"/>
</dbReference>
<accession>A0A7W8M4M6</accession>
<dbReference type="GO" id="GO:0005524">
    <property type="term" value="F:ATP binding"/>
    <property type="evidence" value="ECO:0007669"/>
    <property type="project" value="UniProtKB-KW"/>
</dbReference>
<dbReference type="InterPro" id="IPR011527">
    <property type="entry name" value="ABC1_TM_dom"/>
</dbReference>
<keyword evidence="6" id="KW-0645">Protease</keyword>
<feature type="domain" description="ABC transporter" evidence="11">
    <location>
        <begin position="354"/>
        <end position="593"/>
    </location>
</feature>
<dbReference type="GO" id="GO:0005886">
    <property type="term" value="C:plasma membrane"/>
    <property type="evidence" value="ECO:0007669"/>
    <property type="project" value="UniProtKB-SubCell"/>
</dbReference>
<comment type="subcellular location">
    <subcellularLocation>
        <location evidence="1">Cell membrane</location>
        <topology evidence="1">Multi-pass membrane protein</topology>
    </subcellularLocation>
</comment>
<evidence type="ECO:0000256" key="1">
    <source>
        <dbReference type="ARBA" id="ARBA00004651"/>
    </source>
</evidence>
<dbReference type="PROSITE" id="PS50893">
    <property type="entry name" value="ABC_TRANSPORTER_2"/>
    <property type="match status" value="1"/>
</dbReference>
<gene>
    <name evidence="13" type="ORF">HNP82_001069</name>
</gene>